<dbReference type="Gene3D" id="3.40.50.300">
    <property type="entry name" value="P-loop containing nucleotide triphosphate hydrolases"/>
    <property type="match status" value="1"/>
</dbReference>
<dbReference type="InterPro" id="IPR050683">
    <property type="entry name" value="Bact_Polysacc_Export_ATP-bd"/>
</dbReference>
<dbReference type="InterPro" id="IPR029439">
    <property type="entry name" value="Wzt_C"/>
</dbReference>
<dbReference type="Pfam" id="PF00005">
    <property type="entry name" value="ABC_tran"/>
    <property type="match status" value="1"/>
</dbReference>
<dbReference type="InterPro" id="IPR015860">
    <property type="entry name" value="ABC_transpr_TagH-like"/>
</dbReference>
<dbReference type="CDD" id="cd03220">
    <property type="entry name" value="ABC_KpsT_Wzt"/>
    <property type="match status" value="1"/>
</dbReference>
<dbReference type="CDD" id="cd10147">
    <property type="entry name" value="Wzt_C-like"/>
    <property type="match status" value="1"/>
</dbReference>
<keyword evidence="3" id="KW-0547">Nucleotide-binding</keyword>
<evidence type="ECO:0000256" key="3">
    <source>
        <dbReference type="ARBA" id="ARBA00022741"/>
    </source>
</evidence>
<dbReference type="GO" id="GO:0016020">
    <property type="term" value="C:membrane"/>
    <property type="evidence" value="ECO:0007669"/>
    <property type="project" value="InterPro"/>
</dbReference>
<dbReference type="SMART" id="SM00382">
    <property type="entry name" value="AAA"/>
    <property type="match status" value="1"/>
</dbReference>
<evidence type="ECO:0000259" key="5">
    <source>
        <dbReference type="PROSITE" id="PS50893"/>
    </source>
</evidence>
<dbReference type="SUPFAM" id="SSF52540">
    <property type="entry name" value="P-loop containing nucleoside triphosphate hydrolases"/>
    <property type="match status" value="1"/>
</dbReference>
<reference evidence="6 7" key="1">
    <citation type="submission" date="2019-11" db="EMBL/GenBank/DDBJ databases">
        <title>Comparative genomics of hydrocarbon-degrading Desulfosarcina strains.</title>
        <authorList>
            <person name="Watanabe M."/>
            <person name="Kojima H."/>
            <person name="Fukui M."/>
        </authorList>
    </citation>
    <scope>NUCLEOTIDE SEQUENCE [LARGE SCALE GENOMIC DNA]</scope>
    <source>
        <strain evidence="6 7">PP31</strain>
    </source>
</reference>
<feature type="domain" description="ABC transporter" evidence="5">
    <location>
        <begin position="59"/>
        <end position="285"/>
    </location>
</feature>
<dbReference type="InterPro" id="IPR027417">
    <property type="entry name" value="P-loop_NTPase"/>
</dbReference>
<dbReference type="GO" id="GO:0140359">
    <property type="term" value="F:ABC-type transporter activity"/>
    <property type="evidence" value="ECO:0007669"/>
    <property type="project" value="InterPro"/>
</dbReference>
<dbReference type="EMBL" id="AP021875">
    <property type="protein sequence ID" value="BBO77667.1"/>
    <property type="molecule type" value="Genomic_DNA"/>
</dbReference>
<sequence>MLKGTQILDQDLSIKVEKISKIYRIGSRNEIRDNLAQTLFGFVKSPIKNFKRYRALYHFKEAEVSASEQPDKTDSDILWAVKDLSFEVKKGEVVGFIGRNGAGKSTLLKILCRITHPTRGRARVRGRISSLLEVGTGFHNELTGRENVYLNGTILGMKKAEVDRKFDEIVAFSGIEKFIDTPVKRYSSGMKVRLAFSVAAHLEPDILIIDEVLAVGDADFQKKCLSKMEDVGGRGRTVVFVSHDMAAVTRLCNRVMLLEEGKIVKDGSPDQVVSHYLTSGYGTMAAREWSDQEKAPGGNVARLRSARIKASDGRVTDYIDIRQPVTVEMAYDVFKDGFVLLPIFAFNNEEGLRIFTAVDLDPDWRRKPRPQGRFISIVHIPGNMLAEGMIFVNCNLLTLNPDNVQFMEKSAIAFQVVDSMEGDSARGDYARSFPGIVRPMLKWTTQYKPAPDPPVADGI</sequence>
<comment type="similarity">
    <text evidence="1">Belongs to the ABC transporter superfamily.</text>
</comment>
<proteinExistence type="inferred from homology"/>
<protein>
    <submittedName>
        <fullName evidence="6">ABC transporter</fullName>
    </submittedName>
</protein>
<gene>
    <name evidence="6" type="ORF">DSCW_50840</name>
</gene>
<dbReference type="PROSITE" id="PS00211">
    <property type="entry name" value="ABC_TRANSPORTER_1"/>
    <property type="match status" value="1"/>
</dbReference>
<evidence type="ECO:0000256" key="1">
    <source>
        <dbReference type="ARBA" id="ARBA00005417"/>
    </source>
</evidence>
<dbReference type="InterPro" id="IPR003439">
    <property type="entry name" value="ABC_transporter-like_ATP-bd"/>
</dbReference>
<dbReference type="InterPro" id="IPR017871">
    <property type="entry name" value="ABC_transporter-like_CS"/>
</dbReference>
<dbReference type="AlphaFoldDB" id="A0A5K7ZNB2"/>
<dbReference type="PROSITE" id="PS50893">
    <property type="entry name" value="ABC_TRANSPORTER_2"/>
    <property type="match status" value="1"/>
</dbReference>
<evidence type="ECO:0000313" key="6">
    <source>
        <dbReference type="EMBL" id="BBO77667.1"/>
    </source>
</evidence>
<dbReference type="PANTHER" id="PTHR46743">
    <property type="entry name" value="TEICHOIC ACIDS EXPORT ATP-BINDING PROTEIN TAGH"/>
    <property type="match status" value="1"/>
</dbReference>
<keyword evidence="4" id="KW-0067">ATP-binding</keyword>
<organism evidence="6 7">
    <name type="scientific">Desulfosarcina widdelii</name>
    <dbReference type="NCBI Taxonomy" id="947919"/>
    <lineage>
        <taxon>Bacteria</taxon>
        <taxon>Pseudomonadati</taxon>
        <taxon>Thermodesulfobacteriota</taxon>
        <taxon>Desulfobacteria</taxon>
        <taxon>Desulfobacterales</taxon>
        <taxon>Desulfosarcinaceae</taxon>
        <taxon>Desulfosarcina</taxon>
    </lineage>
</organism>
<evidence type="ECO:0000313" key="7">
    <source>
        <dbReference type="Proteomes" id="UP000427769"/>
    </source>
</evidence>
<dbReference type="OrthoDB" id="9809450at2"/>
<accession>A0A5K7ZNB2</accession>
<evidence type="ECO:0000256" key="4">
    <source>
        <dbReference type="ARBA" id="ARBA00022840"/>
    </source>
</evidence>
<dbReference type="KEGG" id="dwd:DSCW_50840"/>
<name>A0A5K7ZNB2_9BACT</name>
<dbReference type="PANTHER" id="PTHR46743:SF2">
    <property type="entry name" value="TEICHOIC ACIDS EXPORT ATP-BINDING PROTEIN TAGH"/>
    <property type="match status" value="1"/>
</dbReference>
<keyword evidence="7" id="KW-1185">Reference proteome</keyword>
<dbReference type="GO" id="GO:0005524">
    <property type="term" value="F:ATP binding"/>
    <property type="evidence" value="ECO:0007669"/>
    <property type="project" value="UniProtKB-KW"/>
</dbReference>
<keyword evidence="2" id="KW-0813">Transport</keyword>
<dbReference type="GO" id="GO:0016887">
    <property type="term" value="F:ATP hydrolysis activity"/>
    <property type="evidence" value="ECO:0007669"/>
    <property type="project" value="InterPro"/>
</dbReference>
<dbReference type="InterPro" id="IPR003593">
    <property type="entry name" value="AAA+_ATPase"/>
</dbReference>
<dbReference type="Proteomes" id="UP000427769">
    <property type="component" value="Chromosome"/>
</dbReference>
<evidence type="ECO:0000256" key="2">
    <source>
        <dbReference type="ARBA" id="ARBA00022448"/>
    </source>
</evidence>